<dbReference type="PROSITE" id="PS51864">
    <property type="entry name" value="ASTACIN"/>
    <property type="match status" value="1"/>
</dbReference>
<comment type="cofactor">
    <cofactor evidence="6 7">
        <name>Zn(2+)</name>
        <dbReference type="ChEBI" id="CHEBI:29105"/>
    </cofactor>
    <text evidence="6 7">Binds 1 zinc ion per subunit.</text>
</comment>
<comment type="caution">
    <text evidence="6">Lacks conserved residue(s) required for the propagation of feature annotation.</text>
</comment>
<evidence type="ECO:0000256" key="1">
    <source>
        <dbReference type="ARBA" id="ARBA00022670"/>
    </source>
</evidence>
<evidence type="ECO:0000256" key="4">
    <source>
        <dbReference type="ARBA" id="ARBA00022833"/>
    </source>
</evidence>
<evidence type="ECO:0000313" key="10">
    <source>
        <dbReference type="Proteomes" id="UP000192578"/>
    </source>
</evidence>
<dbReference type="OrthoDB" id="5862166at2759"/>
<reference evidence="10" key="1">
    <citation type="submission" date="2017-01" db="EMBL/GenBank/DDBJ databases">
        <title>Comparative genomics of anhydrobiosis in the tardigrade Hypsibius dujardini.</title>
        <authorList>
            <person name="Yoshida Y."/>
            <person name="Koutsovoulos G."/>
            <person name="Laetsch D."/>
            <person name="Stevens L."/>
            <person name="Kumar S."/>
            <person name="Horikawa D."/>
            <person name="Ishino K."/>
            <person name="Komine S."/>
            <person name="Tomita M."/>
            <person name="Blaxter M."/>
            <person name="Arakawa K."/>
        </authorList>
    </citation>
    <scope>NUCLEOTIDE SEQUENCE [LARGE SCALE GENOMIC DNA]</scope>
    <source>
        <strain evidence="10">Z151</strain>
    </source>
</reference>
<feature type="domain" description="Peptidase M12A" evidence="8">
    <location>
        <begin position="1"/>
        <end position="119"/>
    </location>
</feature>
<dbReference type="GO" id="GO:0008270">
    <property type="term" value="F:zinc ion binding"/>
    <property type="evidence" value="ECO:0007669"/>
    <property type="project" value="UniProtKB-UniRule"/>
</dbReference>
<keyword evidence="10" id="KW-1185">Reference proteome</keyword>
<evidence type="ECO:0000256" key="5">
    <source>
        <dbReference type="ARBA" id="ARBA00023049"/>
    </source>
</evidence>
<dbReference type="Pfam" id="PF01400">
    <property type="entry name" value="Astacin"/>
    <property type="match status" value="1"/>
</dbReference>
<keyword evidence="4 6" id="KW-0862">Zinc</keyword>
<proteinExistence type="predicted"/>
<dbReference type="InterPro" id="IPR001506">
    <property type="entry name" value="Peptidase_M12A"/>
</dbReference>
<evidence type="ECO:0000256" key="2">
    <source>
        <dbReference type="ARBA" id="ARBA00022723"/>
    </source>
</evidence>
<sequence length="119" mass="13745">MIGRQNQGRQPLNLESGCWTKSTIQHELMHALGFFHEHARADRDEYIEIVSANIERGQENNFLSWDNKTITAFGLPYDFDSILHYPAIFLQRKMVASQLDPPSESEQNMQGKHLVFKLA</sequence>
<protein>
    <recommendedName>
        <fullName evidence="7">Metalloendopeptidase</fullName>
        <ecNumber evidence="7">3.4.24.-</ecNumber>
    </recommendedName>
</protein>
<dbReference type="SMART" id="SM00235">
    <property type="entry name" value="ZnMc"/>
    <property type="match status" value="1"/>
</dbReference>
<evidence type="ECO:0000256" key="7">
    <source>
        <dbReference type="RuleBase" id="RU361183"/>
    </source>
</evidence>
<name>A0A9X6NS67_HYPEX</name>
<gene>
    <name evidence="9" type="ORF">BV898_19429</name>
</gene>
<evidence type="ECO:0000256" key="3">
    <source>
        <dbReference type="ARBA" id="ARBA00022801"/>
    </source>
</evidence>
<dbReference type="InterPro" id="IPR024079">
    <property type="entry name" value="MetalloPept_cat_dom_sf"/>
</dbReference>
<dbReference type="PANTHER" id="PTHR10127:SF780">
    <property type="entry name" value="METALLOENDOPEPTIDASE"/>
    <property type="match status" value="1"/>
</dbReference>
<keyword evidence="5 6" id="KW-0482">Metalloprotease</keyword>
<dbReference type="PANTHER" id="PTHR10127">
    <property type="entry name" value="DISCOIDIN, CUB, EGF, LAMININ , AND ZINC METALLOPROTEASE DOMAIN CONTAINING"/>
    <property type="match status" value="1"/>
</dbReference>
<keyword evidence="3 6" id="KW-0378">Hydrolase</keyword>
<dbReference type="EC" id="3.4.24.-" evidence="7"/>
<dbReference type="PRINTS" id="PR00480">
    <property type="entry name" value="ASTACIN"/>
</dbReference>
<keyword evidence="1 6" id="KW-0645">Protease</keyword>
<feature type="binding site" evidence="6">
    <location>
        <position position="36"/>
    </location>
    <ligand>
        <name>Zn(2+)</name>
        <dbReference type="ChEBI" id="CHEBI:29105"/>
        <note>catalytic</note>
    </ligand>
</feature>
<evidence type="ECO:0000256" key="6">
    <source>
        <dbReference type="PROSITE-ProRule" id="PRU01211"/>
    </source>
</evidence>
<dbReference type="Proteomes" id="UP000192578">
    <property type="component" value="Unassembled WGS sequence"/>
</dbReference>
<feature type="active site" evidence="6">
    <location>
        <position position="27"/>
    </location>
</feature>
<dbReference type="Gene3D" id="3.40.390.10">
    <property type="entry name" value="Collagenase (Catalytic Domain)"/>
    <property type="match status" value="1"/>
</dbReference>
<evidence type="ECO:0000259" key="8">
    <source>
        <dbReference type="PROSITE" id="PS51864"/>
    </source>
</evidence>
<accession>A0A9X6NS67</accession>
<feature type="binding site" evidence="6">
    <location>
        <position position="26"/>
    </location>
    <ligand>
        <name>Zn(2+)</name>
        <dbReference type="ChEBI" id="CHEBI:29105"/>
        <note>catalytic</note>
    </ligand>
</feature>
<dbReference type="GO" id="GO:0006508">
    <property type="term" value="P:proteolysis"/>
    <property type="evidence" value="ECO:0007669"/>
    <property type="project" value="UniProtKB-KW"/>
</dbReference>
<keyword evidence="2 6" id="KW-0479">Metal-binding</keyword>
<dbReference type="EMBL" id="MTYJ01000518">
    <property type="protein sequence ID" value="OWA55044.1"/>
    <property type="molecule type" value="Genomic_DNA"/>
</dbReference>
<dbReference type="GO" id="GO:0004222">
    <property type="term" value="F:metalloendopeptidase activity"/>
    <property type="evidence" value="ECO:0007669"/>
    <property type="project" value="UniProtKB-UniRule"/>
</dbReference>
<comment type="caution">
    <text evidence="9">The sequence shown here is derived from an EMBL/GenBank/DDBJ whole genome shotgun (WGS) entry which is preliminary data.</text>
</comment>
<feature type="binding site" evidence="6">
    <location>
        <position position="30"/>
    </location>
    <ligand>
        <name>Zn(2+)</name>
        <dbReference type="ChEBI" id="CHEBI:29105"/>
        <note>catalytic</note>
    </ligand>
</feature>
<dbReference type="AlphaFoldDB" id="A0A9X6NS67"/>
<evidence type="ECO:0000313" key="9">
    <source>
        <dbReference type="EMBL" id="OWA55044.1"/>
    </source>
</evidence>
<dbReference type="SUPFAM" id="SSF55486">
    <property type="entry name" value="Metalloproteases ('zincins'), catalytic domain"/>
    <property type="match status" value="1"/>
</dbReference>
<dbReference type="InterPro" id="IPR006026">
    <property type="entry name" value="Peptidase_Metallo"/>
</dbReference>
<organism evidence="9 10">
    <name type="scientific">Hypsibius exemplaris</name>
    <name type="common">Freshwater tardigrade</name>
    <dbReference type="NCBI Taxonomy" id="2072580"/>
    <lineage>
        <taxon>Eukaryota</taxon>
        <taxon>Metazoa</taxon>
        <taxon>Ecdysozoa</taxon>
        <taxon>Tardigrada</taxon>
        <taxon>Eutardigrada</taxon>
        <taxon>Parachela</taxon>
        <taxon>Hypsibioidea</taxon>
        <taxon>Hypsibiidae</taxon>
        <taxon>Hypsibius</taxon>
    </lineage>
</organism>